<dbReference type="AlphaFoldDB" id="A0A0E1VSP1"/>
<protein>
    <submittedName>
        <fullName evidence="1">Uncharacterized protein</fullName>
    </submittedName>
</protein>
<reference evidence="1" key="1">
    <citation type="submission" date="2009-05" db="EMBL/GenBank/DDBJ databases">
        <authorList>
            <person name="Harkins D.M."/>
            <person name="DeShazer D."/>
            <person name="Woods D.E."/>
            <person name="Brinkac L.M."/>
            <person name="Brown K.A."/>
            <person name="Hung G.C."/>
            <person name="Tuanyok A."/>
            <person name="Zhang B."/>
            <person name="Nierman W.C."/>
        </authorList>
    </citation>
    <scope>NUCLEOTIDE SEQUENCE [LARGE SCALE GENOMIC DNA]</scope>
    <source>
        <strain evidence="1">1710a</strain>
    </source>
</reference>
<dbReference type="HOGENOM" id="CLU_2987863_0_0_4"/>
<dbReference type="Proteomes" id="UP000001812">
    <property type="component" value="Chromosome II"/>
</dbReference>
<evidence type="ECO:0000313" key="1">
    <source>
        <dbReference type="EMBL" id="EET03930.1"/>
    </source>
</evidence>
<organism evidence="1">
    <name type="scientific">Burkholderia pseudomallei 1710a</name>
    <dbReference type="NCBI Taxonomy" id="320371"/>
    <lineage>
        <taxon>Bacteria</taxon>
        <taxon>Pseudomonadati</taxon>
        <taxon>Pseudomonadota</taxon>
        <taxon>Betaproteobacteria</taxon>
        <taxon>Burkholderiales</taxon>
        <taxon>Burkholderiaceae</taxon>
        <taxon>Burkholderia</taxon>
        <taxon>pseudomallei group</taxon>
    </lineage>
</organism>
<accession>A0A0E1VSP1</accession>
<gene>
    <name evidence="1" type="ORF">BURPS1710A_A0749</name>
</gene>
<sequence>MTIPHTLLEIERELSVGDPALVRAAVFGLVHAGHVDSVDLRTEPLSLLTRFVATEAA</sequence>
<dbReference type="EMBL" id="CM000833">
    <property type="protein sequence ID" value="EET03930.1"/>
    <property type="molecule type" value="Genomic_DNA"/>
</dbReference>
<name>A0A0E1VSP1_BURPE</name>
<proteinExistence type="predicted"/>